<reference evidence="1 2" key="1">
    <citation type="journal article" date="2010" name="Nature">
        <title>The Ectocarpus genome and the independent evolution of multicellularity in brown algae.</title>
        <authorList>
            <person name="Cock J.M."/>
            <person name="Sterck L."/>
            <person name="Rouze P."/>
            <person name="Scornet D."/>
            <person name="Allen A.E."/>
            <person name="Amoutzias G."/>
            <person name="Anthouard V."/>
            <person name="Artiguenave F."/>
            <person name="Aury J.M."/>
            <person name="Badger J.H."/>
            <person name="Beszteri B."/>
            <person name="Billiau K."/>
            <person name="Bonnet E."/>
            <person name="Bothwell J.H."/>
            <person name="Bowler C."/>
            <person name="Boyen C."/>
            <person name="Brownlee C."/>
            <person name="Carrano C.J."/>
            <person name="Charrier B."/>
            <person name="Cho G.Y."/>
            <person name="Coelho S.M."/>
            <person name="Collen J."/>
            <person name="Corre E."/>
            <person name="Da Silva C."/>
            <person name="Delage L."/>
            <person name="Delaroque N."/>
            <person name="Dittami S.M."/>
            <person name="Doulbeau S."/>
            <person name="Elias M."/>
            <person name="Farnham G."/>
            <person name="Gachon C.M."/>
            <person name="Gschloessl B."/>
            <person name="Heesch S."/>
            <person name="Jabbari K."/>
            <person name="Jubin C."/>
            <person name="Kawai H."/>
            <person name="Kimura K."/>
            <person name="Kloareg B."/>
            <person name="Kupper F.C."/>
            <person name="Lang D."/>
            <person name="Le Bail A."/>
            <person name="Leblanc C."/>
            <person name="Lerouge P."/>
            <person name="Lohr M."/>
            <person name="Lopez P.J."/>
            <person name="Martens C."/>
            <person name="Maumus F."/>
            <person name="Michel G."/>
            <person name="Miranda-Saavedra D."/>
            <person name="Morales J."/>
            <person name="Moreau H."/>
            <person name="Motomura T."/>
            <person name="Nagasato C."/>
            <person name="Napoli C.A."/>
            <person name="Nelson D.R."/>
            <person name="Nyvall-Collen P."/>
            <person name="Peters A.F."/>
            <person name="Pommier C."/>
            <person name="Potin P."/>
            <person name="Poulain J."/>
            <person name="Quesneville H."/>
            <person name="Read B."/>
            <person name="Rensing S.A."/>
            <person name="Ritter A."/>
            <person name="Rousvoal S."/>
            <person name="Samanta M."/>
            <person name="Samson G."/>
            <person name="Schroeder D.C."/>
            <person name="Segurens B."/>
            <person name="Strittmatter M."/>
            <person name="Tonon T."/>
            <person name="Tregear J.W."/>
            <person name="Valentin K."/>
            <person name="von Dassow P."/>
            <person name="Yamagishi T."/>
            <person name="Van de Peer Y."/>
            <person name="Wincker P."/>
        </authorList>
    </citation>
    <scope>NUCLEOTIDE SEQUENCE [LARGE SCALE GENOMIC DNA]</scope>
    <source>
        <strain evidence="2">Ec32 / CCAP1310/4</strain>
    </source>
</reference>
<proteinExistence type="predicted"/>
<protein>
    <submittedName>
        <fullName evidence="1">Uncharacterized protein</fullName>
    </submittedName>
</protein>
<dbReference type="AlphaFoldDB" id="D7G5N2"/>
<sequence>MVVKPIKPYTINSGVRSKTVAWVVCDPHQDVGAGVEEGAAEEKGERRTPAAEPRRLFCNYGSLYVGV</sequence>
<name>D7G5N2_ECTSI</name>
<accession>D7G5N2</accession>
<dbReference type="InParanoid" id="D7G5N2"/>
<gene>
    <name evidence="1" type="ORF">Esi_0666_0002</name>
</gene>
<evidence type="ECO:0000313" key="2">
    <source>
        <dbReference type="Proteomes" id="UP000002630"/>
    </source>
</evidence>
<dbReference type="Proteomes" id="UP000002630">
    <property type="component" value="Unassembled WGS sequence"/>
</dbReference>
<keyword evidence="2" id="KW-1185">Reference proteome</keyword>
<evidence type="ECO:0000313" key="1">
    <source>
        <dbReference type="EMBL" id="CBJ33878.1"/>
    </source>
</evidence>
<organism evidence="1 2">
    <name type="scientific">Ectocarpus siliculosus</name>
    <name type="common">Brown alga</name>
    <name type="synonym">Conferva siliculosa</name>
    <dbReference type="NCBI Taxonomy" id="2880"/>
    <lineage>
        <taxon>Eukaryota</taxon>
        <taxon>Sar</taxon>
        <taxon>Stramenopiles</taxon>
        <taxon>Ochrophyta</taxon>
        <taxon>PX clade</taxon>
        <taxon>Phaeophyceae</taxon>
        <taxon>Ectocarpales</taxon>
        <taxon>Ectocarpaceae</taxon>
        <taxon>Ectocarpus</taxon>
    </lineage>
</organism>
<dbReference type="EMBL" id="FN649760">
    <property type="protein sequence ID" value="CBJ33878.1"/>
    <property type="molecule type" value="Genomic_DNA"/>
</dbReference>